<dbReference type="Proteomes" id="UP000294309">
    <property type="component" value="Chromosome"/>
</dbReference>
<dbReference type="OrthoDB" id="398920at2"/>
<dbReference type="Gene3D" id="1.10.30.50">
    <property type="match status" value="1"/>
</dbReference>
<dbReference type="InterPro" id="IPR002711">
    <property type="entry name" value="HNH"/>
</dbReference>
<dbReference type="InterPro" id="IPR003615">
    <property type="entry name" value="HNH_nuc"/>
</dbReference>
<dbReference type="REBASE" id="309890">
    <property type="entry name" value="Sgl22552ORF4160P"/>
</dbReference>
<dbReference type="AlphaFoldDB" id="A0A4P7AGS2"/>
<dbReference type="KEGG" id="sgq:SGLAD_v1c04150"/>
<dbReference type="CDD" id="cd00085">
    <property type="entry name" value="HNHc"/>
    <property type="match status" value="1"/>
</dbReference>
<dbReference type="GO" id="GO:0003676">
    <property type="term" value="F:nucleic acid binding"/>
    <property type="evidence" value="ECO:0007669"/>
    <property type="project" value="InterPro"/>
</dbReference>
<keyword evidence="2" id="KW-0255">Endonuclease</keyword>
<protein>
    <submittedName>
        <fullName evidence="2">Type II restriction modification system endonuclease</fullName>
    </submittedName>
</protein>
<dbReference type="RefSeq" id="WP_134297408.1">
    <property type="nucleotide sequence ID" value="NZ_CP038013.1"/>
</dbReference>
<keyword evidence="3" id="KW-1185">Reference proteome</keyword>
<feature type="domain" description="HNH" evidence="1">
    <location>
        <begin position="312"/>
        <end position="344"/>
    </location>
</feature>
<keyword evidence="2" id="KW-0378">Hydrolase</keyword>
<dbReference type="Pfam" id="PF01844">
    <property type="entry name" value="HNH"/>
    <property type="match status" value="1"/>
</dbReference>
<name>A0A4P7AGS2_9MOLU</name>
<gene>
    <name evidence="2" type="ORF">SGLAD_v1c04150</name>
</gene>
<organism evidence="2 3">
    <name type="scientific">Spiroplasma gladiatoris</name>
    <dbReference type="NCBI Taxonomy" id="2143"/>
    <lineage>
        <taxon>Bacteria</taxon>
        <taxon>Bacillati</taxon>
        <taxon>Mycoplasmatota</taxon>
        <taxon>Mollicutes</taxon>
        <taxon>Entomoplasmatales</taxon>
        <taxon>Spiroplasmataceae</taxon>
        <taxon>Spiroplasma</taxon>
    </lineage>
</organism>
<dbReference type="GO" id="GO:0004519">
    <property type="term" value="F:endonuclease activity"/>
    <property type="evidence" value="ECO:0007669"/>
    <property type="project" value="UniProtKB-KW"/>
</dbReference>
<accession>A0A4P7AGS2</accession>
<keyword evidence="2" id="KW-0540">Nuclease</keyword>
<proteinExistence type="predicted"/>
<sequence>MKKYINVENIIRSTDLRTLCTVYFNLIEDEDENYFVVKSHYKKSKFKTKLNYNDDLLEENNKLLINYTELPFFLKNRVHYCYIKKNLEFNKLELLTAALYKRIQNLRSFYSTNDFKIYVFVGLFGLRGSVDFSRNLYAVDLKKQVATETYCKNIFYLLTSIEGLEQLNFNFRDLQPEYIGGKKRDDQIRINLKYFYENFYKEIRKINTYKADIIEFNRDLFINKSTSSLFNNQFIERMMFYIKAAFSKEYSFADDIENLRKKLNLEIKPSLKRNTSIVVYAKALLPDICYGCYEKYKVIDRTFYYRNSENLYLEIHHVISFSNGEVDQIDNLVKLCPACHKALTPNRADEKYQKEIIQSILKLNKDVCRYVENFTSTYNIYKNIDYIYSKLK</sequence>
<dbReference type="GO" id="GO:0008270">
    <property type="term" value="F:zinc ion binding"/>
    <property type="evidence" value="ECO:0007669"/>
    <property type="project" value="InterPro"/>
</dbReference>
<evidence type="ECO:0000313" key="2">
    <source>
        <dbReference type="EMBL" id="QBQ07614.1"/>
    </source>
</evidence>
<evidence type="ECO:0000313" key="3">
    <source>
        <dbReference type="Proteomes" id="UP000294309"/>
    </source>
</evidence>
<reference evidence="2 3" key="1">
    <citation type="submission" date="2019-03" db="EMBL/GenBank/DDBJ databases">
        <title>Complete genome sequence of Spiroplasma gladiatoris TG-1 (DSM 22552).</title>
        <authorList>
            <person name="Lin Y.-C."/>
            <person name="Chou L."/>
            <person name="Kuo C.-H."/>
        </authorList>
    </citation>
    <scope>NUCLEOTIDE SEQUENCE [LARGE SCALE GENOMIC DNA]</scope>
    <source>
        <strain evidence="2 3">TG-1</strain>
    </source>
</reference>
<dbReference type="EMBL" id="CP038013">
    <property type="protein sequence ID" value="QBQ07614.1"/>
    <property type="molecule type" value="Genomic_DNA"/>
</dbReference>
<evidence type="ECO:0000259" key="1">
    <source>
        <dbReference type="Pfam" id="PF01844"/>
    </source>
</evidence>